<dbReference type="CDD" id="cd08420">
    <property type="entry name" value="PBP2_CysL_like"/>
    <property type="match status" value="1"/>
</dbReference>
<dbReference type="SUPFAM" id="SSF53850">
    <property type="entry name" value="Periplasmic binding protein-like II"/>
    <property type="match status" value="1"/>
</dbReference>
<dbReference type="PANTHER" id="PTHR30126">
    <property type="entry name" value="HTH-TYPE TRANSCRIPTIONAL REGULATOR"/>
    <property type="match status" value="1"/>
</dbReference>
<dbReference type="InterPro" id="IPR036388">
    <property type="entry name" value="WH-like_DNA-bd_sf"/>
</dbReference>
<evidence type="ECO:0000256" key="1">
    <source>
        <dbReference type="ARBA" id="ARBA00009437"/>
    </source>
</evidence>
<dbReference type="GO" id="GO:0000976">
    <property type="term" value="F:transcription cis-regulatory region binding"/>
    <property type="evidence" value="ECO:0007669"/>
    <property type="project" value="TreeGrafter"/>
</dbReference>
<accession>A0A1M6KS85</accession>
<protein>
    <submittedName>
        <fullName evidence="6">DNA-binding transcriptional regulator, LysR family</fullName>
    </submittedName>
</protein>
<evidence type="ECO:0000256" key="2">
    <source>
        <dbReference type="ARBA" id="ARBA00023015"/>
    </source>
</evidence>
<evidence type="ECO:0000256" key="4">
    <source>
        <dbReference type="ARBA" id="ARBA00023163"/>
    </source>
</evidence>
<sequence>MNFHQLYIFKIVADKKSFSKAAQVLFISQPAISMQIKSLEDHFGTRLFERNTHQVNLTEAGRVLYNYVEKILSLVDEAEKDISALTGCMRGTLSIGASFTLGEYVIPQVIGRFKNQYPQVKVFLQVTNTEQIAKRVSKNILDLGLVESHVDDQELVASPFLQDELMVVLPAGHPLAGKKSISLDEFVALPLVLREQGSGTRKVTEERLREAGVELSALNVVMELGSTEAVKKAVEAGFGASIISMWAVQKELKLCTLVPVRIKGFSLLRNFYLIYKKNRSHTSVVKEFGSFIEEGAFLY</sequence>
<dbReference type="EMBL" id="FQZM01000044">
    <property type="protein sequence ID" value="SHJ61792.1"/>
    <property type="molecule type" value="Genomic_DNA"/>
</dbReference>
<dbReference type="STRING" id="1121432.SAMN02745219_02963"/>
<dbReference type="Gene3D" id="3.40.190.290">
    <property type="match status" value="1"/>
</dbReference>
<dbReference type="InterPro" id="IPR005119">
    <property type="entry name" value="LysR_subst-bd"/>
</dbReference>
<keyword evidence="3 6" id="KW-0238">DNA-binding</keyword>
<keyword evidence="4" id="KW-0804">Transcription</keyword>
<gene>
    <name evidence="6" type="ORF">SAMN02745219_02963</name>
</gene>
<keyword evidence="7" id="KW-1185">Reference proteome</keyword>
<dbReference type="PANTHER" id="PTHR30126:SF40">
    <property type="entry name" value="HTH-TYPE TRANSCRIPTIONAL REGULATOR GLTR"/>
    <property type="match status" value="1"/>
</dbReference>
<evidence type="ECO:0000313" key="6">
    <source>
        <dbReference type="EMBL" id="SHJ61792.1"/>
    </source>
</evidence>
<proteinExistence type="inferred from homology"/>
<dbReference type="InterPro" id="IPR047788">
    <property type="entry name" value="LysR-like_Sec_metab"/>
</dbReference>
<evidence type="ECO:0000259" key="5">
    <source>
        <dbReference type="PROSITE" id="PS50931"/>
    </source>
</evidence>
<dbReference type="AlphaFoldDB" id="A0A1M6KS85"/>
<evidence type="ECO:0000313" key="7">
    <source>
        <dbReference type="Proteomes" id="UP000184529"/>
    </source>
</evidence>
<dbReference type="InterPro" id="IPR000847">
    <property type="entry name" value="LysR_HTH_N"/>
</dbReference>
<dbReference type="OrthoDB" id="9785745at2"/>
<dbReference type="Pfam" id="PF03466">
    <property type="entry name" value="LysR_substrate"/>
    <property type="match status" value="1"/>
</dbReference>
<name>A0A1M6KS85_9FIRM</name>
<organism evidence="6 7">
    <name type="scientific">Desulfofundulus thermosubterraneus DSM 16057</name>
    <dbReference type="NCBI Taxonomy" id="1121432"/>
    <lineage>
        <taxon>Bacteria</taxon>
        <taxon>Bacillati</taxon>
        <taxon>Bacillota</taxon>
        <taxon>Clostridia</taxon>
        <taxon>Eubacteriales</taxon>
        <taxon>Peptococcaceae</taxon>
        <taxon>Desulfofundulus</taxon>
    </lineage>
</organism>
<dbReference type="PRINTS" id="PR00039">
    <property type="entry name" value="HTHLYSR"/>
</dbReference>
<dbReference type="FunFam" id="1.10.10.10:FF:000001">
    <property type="entry name" value="LysR family transcriptional regulator"/>
    <property type="match status" value="1"/>
</dbReference>
<dbReference type="InterPro" id="IPR036390">
    <property type="entry name" value="WH_DNA-bd_sf"/>
</dbReference>
<feature type="domain" description="HTH lysR-type" evidence="5">
    <location>
        <begin position="1"/>
        <end position="58"/>
    </location>
</feature>
<reference evidence="7" key="1">
    <citation type="submission" date="2016-11" db="EMBL/GenBank/DDBJ databases">
        <authorList>
            <person name="Varghese N."/>
            <person name="Submissions S."/>
        </authorList>
    </citation>
    <scope>NUCLEOTIDE SEQUENCE [LARGE SCALE GENOMIC DNA]</scope>
    <source>
        <strain evidence="7">DSM 16057</strain>
    </source>
</reference>
<dbReference type="RefSeq" id="WP_072870780.1">
    <property type="nucleotide sequence ID" value="NZ_FQZM01000044.1"/>
</dbReference>
<dbReference type="SUPFAM" id="SSF46785">
    <property type="entry name" value="Winged helix' DNA-binding domain"/>
    <property type="match status" value="1"/>
</dbReference>
<dbReference type="Pfam" id="PF00126">
    <property type="entry name" value="HTH_1"/>
    <property type="match status" value="1"/>
</dbReference>
<dbReference type="Proteomes" id="UP000184529">
    <property type="component" value="Unassembled WGS sequence"/>
</dbReference>
<dbReference type="PROSITE" id="PS50931">
    <property type="entry name" value="HTH_LYSR"/>
    <property type="match status" value="1"/>
</dbReference>
<dbReference type="GO" id="GO:0003700">
    <property type="term" value="F:DNA-binding transcription factor activity"/>
    <property type="evidence" value="ECO:0007669"/>
    <property type="project" value="InterPro"/>
</dbReference>
<evidence type="ECO:0000256" key="3">
    <source>
        <dbReference type="ARBA" id="ARBA00023125"/>
    </source>
</evidence>
<dbReference type="Gene3D" id="1.10.10.10">
    <property type="entry name" value="Winged helix-like DNA-binding domain superfamily/Winged helix DNA-binding domain"/>
    <property type="match status" value="1"/>
</dbReference>
<comment type="similarity">
    <text evidence="1">Belongs to the LysR transcriptional regulatory family.</text>
</comment>
<keyword evidence="2" id="KW-0805">Transcription regulation</keyword>
<dbReference type="NCBIfam" id="NF040786">
    <property type="entry name" value="LysR_Sec_metab"/>
    <property type="match status" value="1"/>
</dbReference>